<keyword evidence="4" id="KW-0812">Transmembrane</keyword>
<keyword evidence="10" id="KW-1185">Reference proteome</keyword>
<protein>
    <submittedName>
        <fullName evidence="9">Popeye conserved region protein</fullName>
    </submittedName>
</protein>
<evidence type="ECO:0000256" key="5">
    <source>
        <dbReference type="ARBA" id="ARBA00022989"/>
    </source>
</evidence>
<dbReference type="InterPro" id="IPR055272">
    <property type="entry name" value="POPDC1-3_dom"/>
</dbReference>
<evidence type="ECO:0000256" key="2">
    <source>
        <dbReference type="ARBA" id="ARBA00004236"/>
    </source>
</evidence>
<dbReference type="InterPro" id="IPR006916">
    <property type="entry name" value="POPDC1-3"/>
</dbReference>
<feature type="compositionally biased region" description="Polar residues" evidence="7">
    <location>
        <begin position="344"/>
        <end position="354"/>
    </location>
</feature>
<proteinExistence type="predicted"/>
<dbReference type="OrthoDB" id="347381at2759"/>
<dbReference type="GO" id="GO:0030552">
    <property type="term" value="F:cAMP binding"/>
    <property type="evidence" value="ECO:0007669"/>
    <property type="project" value="TreeGrafter"/>
</dbReference>
<dbReference type="AlphaFoldDB" id="A0A9K3KMB3"/>
<keyword evidence="5" id="KW-1133">Transmembrane helix</keyword>
<organism evidence="9 10">
    <name type="scientific">Nitzschia inconspicua</name>
    <dbReference type="NCBI Taxonomy" id="303405"/>
    <lineage>
        <taxon>Eukaryota</taxon>
        <taxon>Sar</taxon>
        <taxon>Stramenopiles</taxon>
        <taxon>Ochrophyta</taxon>
        <taxon>Bacillariophyta</taxon>
        <taxon>Bacillariophyceae</taxon>
        <taxon>Bacillariophycidae</taxon>
        <taxon>Bacillariales</taxon>
        <taxon>Bacillariaceae</taxon>
        <taxon>Nitzschia</taxon>
    </lineage>
</organism>
<sequence length="478" mass="53836">MTTMRNRLLEKLIENRFQSQDTIRKVLKNEGKDATTRPKRRSNKDGTRELKGIYRGNYYRIKVPDGSRPPPQKMARLPATAPAPNLSALVVEATSRPATTKSQKMVNQATTTAKALQASPDNAWSRFNDWIVTNWGTLLLNFGSLCTLAAFTRTDVLELRSLSATGSTCNAVYHAFQQSSNWWSVIWPGIFASVNGYFITKILEERNATVHLSEQQEKIYVEYFMPHGITPKQFEKVEAKADVLRIPKDNFIIRKNVTTLKHVYLVVDGTTTASILGRHLSSHSVSSNHKKDIAKPGGDTGRWIGEMVFLDRMWEKEQERARRASLPKTATASIQVDPERQEEQVTPSTKSEQQPAFAEAPTTKASRILNAGGEVEDSPTAIYSIVATKDCVVWRWSFDDMEKLMSTSTDMRGALTRAMTSAVVGKVVNMTFSRAKLPQWTAWLRDWNRDDGAQVQLKRIQTMPEESRTVSKETSETS</sequence>
<feature type="domain" description="POPDC1-3" evidence="8">
    <location>
        <begin position="148"/>
        <end position="408"/>
    </location>
</feature>
<dbReference type="Pfam" id="PF04831">
    <property type="entry name" value="POPDC1-3"/>
    <property type="match status" value="1"/>
</dbReference>
<evidence type="ECO:0000313" key="9">
    <source>
        <dbReference type="EMBL" id="KAG7346328.1"/>
    </source>
</evidence>
<reference evidence="9" key="2">
    <citation type="submission" date="2021-04" db="EMBL/GenBank/DDBJ databases">
        <authorList>
            <person name="Podell S."/>
        </authorList>
    </citation>
    <scope>NUCLEOTIDE SEQUENCE</scope>
    <source>
        <strain evidence="9">Hildebrandi</strain>
    </source>
</reference>
<dbReference type="GO" id="GO:0005886">
    <property type="term" value="C:plasma membrane"/>
    <property type="evidence" value="ECO:0007669"/>
    <property type="project" value="UniProtKB-SubCell"/>
</dbReference>
<evidence type="ECO:0000256" key="3">
    <source>
        <dbReference type="ARBA" id="ARBA00022475"/>
    </source>
</evidence>
<evidence type="ECO:0000313" key="10">
    <source>
        <dbReference type="Proteomes" id="UP000693970"/>
    </source>
</evidence>
<comment type="subcellular location">
    <subcellularLocation>
        <location evidence="2">Cell membrane</location>
    </subcellularLocation>
    <subcellularLocation>
        <location evidence="1">Membrane</location>
        <topology evidence="1">Multi-pass membrane protein</topology>
    </subcellularLocation>
</comment>
<evidence type="ECO:0000256" key="6">
    <source>
        <dbReference type="ARBA" id="ARBA00023136"/>
    </source>
</evidence>
<gene>
    <name evidence="9" type="ORF">IV203_005396</name>
</gene>
<dbReference type="PANTHER" id="PTHR12101">
    <property type="entry name" value="POPEYE DOMAIN CONTAINING PROTEIN"/>
    <property type="match status" value="1"/>
</dbReference>
<dbReference type="EMBL" id="JAGRRH010000021">
    <property type="protein sequence ID" value="KAG7346328.1"/>
    <property type="molecule type" value="Genomic_DNA"/>
</dbReference>
<evidence type="ECO:0000259" key="8">
    <source>
        <dbReference type="Pfam" id="PF04831"/>
    </source>
</evidence>
<reference evidence="9" key="1">
    <citation type="journal article" date="2021" name="Sci. Rep.">
        <title>Diploid genomic architecture of Nitzschia inconspicua, an elite biomass production diatom.</title>
        <authorList>
            <person name="Oliver A."/>
            <person name="Podell S."/>
            <person name="Pinowska A."/>
            <person name="Traller J.C."/>
            <person name="Smith S.R."/>
            <person name="McClure R."/>
            <person name="Beliaev A."/>
            <person name="Bohutskyi P."/>
            <person name="Hill E.A."/>
            <person name="Rabines A."/>
            <person name="Zheng H."/>
            <person name="Allen L.Z."/>
            <person name="Kuo A."/>
            <person name="Grigoriev I.V."/>
            <person name="Allen A.E."/>
            <person name="Hazlebeck D."/>
            <person name="Allen E.E."/>
        </authorList>
    </citation>
    <scope>NUCLEOTIDE SEQUENCE</scope>
    <source>
        <strain evidence="9">Hildebrandi</strain>
    </source>
</reference>
<evidence type="ECO:0000256" key="7">
    <source>
        <dbReference type="SAM" id="MobiDB-lite"/>
    </source>
</evidence>
<comment type="caution">
    <text evidence="9">The sequence shown here is derived from an EMBL/GenBank/DDBJ whole genome shotgun (WGS) entry which is preliminary data.</text>
</comment>
<accession>A0A9K3KMB3</accession>
<name>A0A9K3KMB3_9STRA</name>
<dbReference type="Proteomes" id="UP000693970">
    <property type="component" value="Unassembled WGS sequence"/>
</dbReference>
<evidence type="ECO:0000256" key="4">
    <source>
        <dbReference type="ARBA" id="ARBA00022692"/>
    </source>
</evidence>
<feature type="region of interest" description="Disordered" evidence="7">
    <location>
        <begin position="320"/>
        <end position="364"/>
    </location>
</feature>
<keyword evidence="6" id="KW-0472">Membrane</keyword>
<evidence type="ECO:0000256" key="1">
    <source>
        <dbReference type="ARBA" id="ARBA00004141"/>
    </source>
</evidence>
<keyword evidence="3" id="KW-1003">Cell membrane</keyword>
<dbReference type="PANTHER" id="PTHR12101:SF17">
    <property type="entry name" value="BLOOD VESSEL EPICARDIAL SUBSTANCE"/>
    <property type="match status" value="1"/>
</dbReference>